<proteinExistence type="predicted"/>
<evidence type="ECO:0000313" key="2">
    <source>
        <dbReference type="Proteomes" id="UP000283469"/>
    </source>
</evidence>
<name>A0A418YLL0_9SPHN</name>
<evidence type="ECO:0008006" key="3">
    <source>
        <dbReference type="Google" id="ProtNLM"/>
    </source>
</evidence>
<dbReference type="Proteomes" id="UP000283469">
    <property type="component" value="Unassembled WGS sequence"/>
</dbReference>
<gene>
    <name evidence="1" type="ORF">D0Z70_22075</name>
</gene>
<sequence>MRPVLQRLGPPLLWPGRSPSLRRRAGLALAIVAAAGGLAQPSVAESQPAQGRGTKTDLVGIWSFDARSGCETGTAWEFRADGSYNELRLPDRTPRATGKWYELGDVIFYSLARPETVAPGRPDKRMVIIEREPDRLVALGGRRVRHVMHRCP</sequence>
<protein>
    <recommendedName>
        <fullName evidence="3">Lipocalin-like domain-containing protein</fullName>
    </recommendedName>
</protein>
<organism evidence="1 2">
    <name type="scientific">Sphingobium terrigena</name>
    <dbReference type="NCBI Taxonomy" id="2304063"/>
    <lineage>
        <taxon>Bacteria</taxon>
        <taxon>Pseudomonadati</taxon>
        <taxon>Pseudomonadota</taxon>
        <taxon>Alphaproteobacteria</taxon>
        <taxon>Sphingomonadales</taxon>
        <taxon>Sphingomonadaceae</taxon>
        <taxon>Sphingobium</taxon>
    </lineage>
</organism>
<evidence type="ECO:0000313" key="1">
    <source>
        <dbReference type="EMBL" id="RJG52013.1"/>
    </source>
</evidence>
<dbReference type="AlphaFoldDB" id="A0A418YLL0"/>
<dbReference type="EMBL" id="QVRA01000036">
    <property type="protein sequence ID" value="RJG52013.1"/>
    <property type="molecule type" value="Genomic_DNA"/>
</dbReference>
<keyword evidence="2" id="KW-1185">Reference proteome</keyword>
<accession>A0A418YLL0</accession>
<reference evidence="1 2" key="1">
    <citation type="submission" date="2018-08" db="EMBL/GenBank/DDBJ databases">
        <title>Sphingobium sp. EO9.</title>
        <authorList>
            <person name="Park Y."/>
            <person name="Kim K.H."/>
            <person name="Jeon C.O."/>
        </authorList>
    </citation>
    <scope>NUCLEOTIDE SEQUENCE [LARGE SCALE GENOMIC DNA]</scope>
    <source>
        <strain evidence="1 2">EO9</strain>
    </source>
</reference>
<comment type="caution">
    <text evidence="1">The sequence shown here is derived from an EMBL/GenBank/DDBJ whole genome shotgun (WGS) entry which is preliminary data.</text>
</comment>